<evidence type="ECO:0000313" key="4">
    <source>
        <dbReference type="Proteomes" id="UP001141552"/>
    </source>
</evidence>
<dbReference type="InterPro" id="IPR043017">
    <property type="entry name" value="WIYLD_dom_sf"/>
</dbReference>
<dbReference type="PANTHER" id="PTHR34271">
    <property type="entry name" value="NUCLEOLAR HISTONE METHYLTRANSFERASE-RELATED PROTEIN"/>
    <property type="match status" value="1"/>
</dbReference>
<feature type="domain" description="WIYLD" evidence="2">
    <location>
        <begin position="89"/>
        <end position="144"/>
    </location>
</feature>
<name>A0A9Q0JQZ0_9ROSI</name>
<dbReference type="Proteomes" id="UP001141552">
    <property type="component" value="Unassembled WGS sequence"/>
</dbReference>
<reference evidence="3" key="1">
    <citation type="submission" date="2022-02" db="EMBL/GenBank/DDBJ databases">
        <authorList>
            <person name="Henning P.M."/>
            <person name="McCubbin A.G."/>
            <person name="Shore J.S."/>
        </authorList>
    </citation>
    <scope>NUCLEOTIDE SEQUENCE</scope>
    <source>
        <strain evidence="3">F60SS</strain>
        <tissue evidence="3">Leaves</tissue>
    </source>
</reference>
<keyword evidence="4" id="KW-1185">Reference proteome</keyword>
<dbReference type="EMBL" id="JAKUCV010000208">
    <property type="protein sequence ID" value="KAJ4850829.1"/>
    <property type="molecule type" value="Genomic_DNA"/>
</dbReference>
<accession>A0A9Q0JQZ0</accession>
<dbReference type="PANTHER" id="PTHR34271:SF1">
    <property type="entry name" value="NUCLEOLAR HISTONE METHYLTRANSFERASE-RELATED PROTEIN"/>
    <property type="match status" value="1"/>
</dbReference>
<feature type="compositionally biased region" description="Polar residues" evidence="1">
    <location>
        <begin position="162"/>
        <end position="172"/>
    </location>
</feature>
<sequence>MINNACHGKVKEEKKHPVTHITHTSLLSQSHNPSLHLGTNLLLACPSRRKSNYLIFSRHSLVSSVSRRRRSAKNRRIMARRGRPRKLDPERLQAALHSMRSYGFAEDLVTKTIRELLAEYGGQDGWVFIEDDSYKVLVEAILEKVAPEEGHRSEGNVGKKSVAQTSRASTCGNAEGLTPSHASNLSSSASQTGNVLKTEREVFSAIHHNDDALTPSSKANKLSNSTSQTENPNNISVAQTSNVFPSSAHHNPEASTPSSHATNLSKSTSAAGNVNKISVAQTSN</sequence>
<dbReference type="Pfam" id="PF10440">
    <property type="entry name" value="WIYLD"/>
    <property type="match status" value="1"/>
</dbReference>
<proteinExistence type="predicted"/>
<protein>
    <recommendedName>
        <fullName evidence="2">WIYLD domain-containing protein</fullName>
    </recommendedName>
</protein>
<evidence type="ECO:0000256" key="1">
    <source>
        <dbReference type="SAM" id="MobiDB-lite"/>
    </source>
</evidence>
<evidence type="ECO:0000259" key="2">
    <source>
        <dbReference type="Pfam" id="PF10440"/>
    </source>
</evidence>
<dbReference type="Gene3D" id="1.10.8.850">
    <property type="entry name" value="Histone-lysine N methyltransferase , C-terminal domain-like"/>
    <property type="match status" value="1"/>
</dbReference>
<feature type="compositionally biased region" description="Polar residues" evidence="1">
    <location>
        <begin position="214"/>
        <end position="284"/>
    </location>
</feature>
<dbReference type="OrthoDB" id="1898570at2759"/>
<organism evidence="3 4">
    <name type="scientific">Turnera subulata</name>
    <dbReference type="NCBI Taxonomy" id="218843"/>
    <lineage>
        <taxon>Eukaryota</taxon>
        <taxon>Viridiplantae</taxon>
        <taxon>Streptophyta</taxon>
        <taxon>Embryophyta</taxon>
        <taxon>Tracheophyta</taxon>
        <taxon>Spermatophyta</taxon>
        <taxon>Magnoliopsida</taxon>
        <taxon>eudicotyledons</taxon>
        <taxon>Gunneridae</taxon>
        <taxon>Pentapetalae</taxon>
        <taxon>rosids</taxon>
        <taxon>fabids</taxon>
        <taxon>Malpighiales</taxon>
        <taxon>Passifloraceae</taxon>
        <taxon>Turnera</taxon>
    </lineage>
</organism>
<feature type="compositionally biased region" description="Low complexity" evidence="1">
    <location>
        <begin position="180"/>
        <end position="190"/>
    </location>
</feature>
<reference evidence="3" key="2">
    <citation type="journal article" date="2023" name="Plants (Basel)">
        <title>Annotation of the Turnera subulata (Passifloraceae) Draft Genome Reveals the S-Locus Evolved after the Divergence of Turneroideae from Passifloroideae in a Stepwise Manner.</title>
        <authorList>
            <person name="Henning P.M."/>
            <person name="Roalson E.H."/>
            <person name="Mir W."/>
            <person name="McCubbin A.G."/>
            <person name="Shore J.S."/>
        </authorList>
    </citation>
    <scope>NUCLEOTIDE SEQUENCE</scope>
    <source>
        <strain evidence="3">F60SS</strain>
    </source>
</reference>
<evidence type="ECO:0000313" key="3">
    <source>
        <dbReference type="EMBL" id="KAJ4850829.1"/>
    </source>
</evidence>
<comment type="caution">
    <text evidence="3">The sequence shown here is derived from an EMBL/GenBank/DDBJ whole genome shotgun (WGS) entry which is preliminary data.</text>
</comment>
<feature type="non-terminal residue" evidence="3">
    <location>
        <position position="1"/>
    </location>
</feature>
<gene>
    <name evidence="3" type="ORF">Tsubulata_047187</name>
</gene>
<dbReference type="InterPro" id="IPR018848">
    <property type="entry name" value="WIYLD_domain"/>
</dbReference>
<feature type="region of interest" description="Disordered" evidence="1">
    <location>
        <begin position="208"/>
        <end position="284"/>
    </location>
</feature>
<dbReference type="AlphaFoldDB" id="A0A9Q0JQZ0"/>
<feature type="region of interest" description="Disordered" evidence="1">
    <location>
        <begin position="148"/>
        <end position="193"/>
    </location>
</feature>